<accession>A0AAV0JAQ7</accession>
<dbReference type="PANTHER" id="PTHR35546">
    <property type="entry name" value="F-BOX PROTEIN INTERACTION DOMAIN PROTEIN-RELATED"/>
    <property type="match status" value="1"/>
</dbReference>
<dbReference type="Pfam" id="PF12937">
    <property type="entry name" value="F-box-like"/>
    <property type="match status" value="1"/>
</dbReference>
<dbReference type="PANTHER" id="PTHR35546:SF128">
    <property type="entry name" value="F-BOX ASSOCIATED DOMAIN-CONTAINING PROTEIN"/>
    <property type="match status" value="1"/>
</dbReference>
<evidence type="ECO:0000313" key="3">
    <source>
        <dbReference type="Proteomes" id="UP001154282"/>
    </source>
</evidence>
<dbReference type="EMBL" id="CAMGYJ010000004">
    <property type="protein sequence ID" value="CAI0406932.1"/>
    <property type="molecule type" value="Genomic_DNA"/>
</dbReference>
<dbReference type="InterPro" id="IPR036047">
    <property type="entry name" value="F-box-like_dom_sf"/>
</dbReference>
<protein>
    <recommendedName>
        <fullName evidence="1">F-box domain-containing protein</fullName>
    </recommendedName>
</protein>
<dbReference type="AlphaFoldDB" id="A0AAV0JAQ7"/>
<reference evidence="2" key="1">
    <citation type="submission" date="2022-08" db="EMBL/GenBank/DDBJ databases">
        <authorList>
            <person name="Gutierrez-Valencia J."/>
        </authorList>
    </citation>
    <scope>NUCLEOTIDE SEQUENCE</scope>
</reference>
<comment type="caution">
    <text evidence="2">The sequence shown here is derived from an EMBL/GenBank/DDBJ whole genome shotgun (WGS) entry which is preliminary data.</text>
</comment>
<feature type="domain" description="F-box" evidence="1">
    <location>
        <begin position="34"/>
        <end position="72"/>
    </location>
</feature>
<organism evidence="2 3">
    <name type="scientific">Linum tenue</name>
    <dbReference type="NCBI Taxonomy" id="586396"/>
    <lineage>
        <taxon>Eukaryota</taxon>
        <taxon>Viridiplantae</taxon>
        <taxon>Streptophyta</taxon>
        <taxon>Embryophyta</taxon>
        <taxon>Tracheophyta</taxon>
        <taxon>Spermatophyta</taxon>
        <taxon>Magnoliopsida</taxon>
        <taxon>eudicotyledons</taxon>
        <taxon>Gunneridae</taxon>
        <taxon>Pentapetalae</taxon>
        <taxon>rosids</taxon>
        <taxon>fabids</taxon>
        <taxon>Malpighiales</taxon>
        <taxon>Linaceae</taxon>
        <taxon>Linum</taxon>
    </lineage>
</organism>
<gene>
    <name evidence="2" type="ORF">LITE_LOCUS13409</name>
</gene>
<keyword evidence="3" id="KW-1185">Reference proteome</keyword>
<dbReference type="Proteomes" id="UP001154282">
    <property type="component" value="Unassembled WGS sequence"/>
</dbReference>
<sequence length="266" mass="30587">MAIRNCNSAVRKRRRVMLNSEVANPEPVVAKLVDDVLVEILIRLPNPRSACRCKPVCKRWNSLISTTQFNRRFVSLRTKTEDDNFFIASSDAAAPLKSILCFLPPLPPKIRRRFRVLDSFKDLLLCGFPDKINGGYCSHSYLICNPFSKQWIALPLAPRKPLNLRVVARRSSKSIAFDLGGGKSFTYFHDYEFRVVLMHQWKPYWRNPTVFDVFSSDWINRRMLAEEGQPVLGHQRKNMAAIEISIFTPDAILPTDSFLRPFPVCV</sequence>
<dbReference type="InterPro" id="IPR055290">
    <property type="entry name" value="At3g26010-like"/>
</dbReference>
<name>A0AAV0JAQ7_9ROSI</name>
<dbReference type="InterPro" id="IPR001810">
    <property type="entry name" value="F-box_dom"/>
</dbReference>
<evidence type="ECO:0000313" key="2">
    <source>
        <dbReference type="EMBL" id="CAI0406932.1"/>
    </source>
</evidence>
<evidence type="ECO:0000259" key="1">
    <source>
        <dbReference type="Pfam" id="PF12937"/>
    </source>
</evidence>
<dbReference type="SUPFAM" id="SSF81383">
    <property type="entry name" value="F-box domain"/>
    <property type="match status" value="1"/>
</dbReference>
<proteinExistence type="predicted"/>
<dbReference type="Gene3D" id="1.20.1280.50">
    <property type="match status" value="1"/>
</dbReference>